<proteinExistence type="predicted"/>
<reference evidence="1" key="1">
    <citation type="journal article" date="2022" name="Int. J. Mol. Sci.">
        <title>Draft Genome of Tanacetum Coccineum: Genomic Comparison of Closely Related Tanacetum-Family Plants.</title>
        <authorList>
            <person name="Yamashiro T."/>
            <person name="Shiraishi A."/>
            <person name="Nakayama K."/>
            <person name="Satake H."/>
        </authorList>
    </citation>
    <scope>NUCLEOTIDE SEQUENCE</scope>
</reference>
<protein>
    <submittedName>
        <fullName evidence="1">Uncharacterized protein</fullName>
    </submittedName>
</protein>
<accession>A0ABQ5ES79</accession>
<name>A0ABQ5ES79_9ASTR</name>
<reference evidence="1" key="2">
    <citation type="submission" date="2022-01" db="EMBL/GenBank/DDBJ databases">
        <authorList>
            <person name="Yamashiro T."/>
            <person name="Shiraishi A."/>
            <person name="Satake H."/>
            <person name="Nakayama K."/>
        </authorList>
    </citation>
    <scope>NUCLEOTIDE SEQUENCE</scope>
</reference>
<gene>
    <name evidence="1" type="ORF">Tco_0988910</name>
</gene>
<evidence type="ECO:0000313" key="1">
    <source>
        <dbReference type="EMBL" id="GJT53856.1"/>
    </source>
</evidence>
<dbReference type="EMBL" id="BQNB010016624">
    <property type="protein sequence ID" value="GJT53856.1"/>
    <property type="molecule type" value="Genomic_DNA"/>
</dbReference>
<comment type="caution">
    <text evidence="1">The sequence shown here is derived from an EMBL/GenBank/DDBJ whole genome shotgun (WGS) entry which is preliminary data.</text>
</comment>
<keyword evidence="2" id="KW-1185">Reference proteome</keyword>
<organism evidence="1 2">
    <name type="scientific">Tanacetum coccineum</name>
    <dbReference type="NCBI Taxonomy" id="301880"/>
    <lineage>
        <taxon>Eukaryota</taxon>
        <taxon>Viridiplantae</taxon>
        <taxon>Streptophyta</taxon>
        <taxon>Embryophyta</taxon>
        <taxon>Tracheophyta</taxon>
        <taxon>Spermatophyta</taxon>
        <taxon>Magnoliopsida</taxon>
        <taxon>eudicotyledons</taxon>
        <taxon>Gunneridae</taxon>
        <taxon>Pentapetalae</taxon>
        <taxon>asterids</taxon>
        <taxon>campanulids</taxon>
        <taxon>Asterales</taxon>
        <taxon>Asteraceae</taxon>
        <taxon>Asteroideae</taxon>
        <taxon>Anthemideae</taxon>
        <taxon>Anthemidinae</taxon>
        <taxon>Tanacetum</taxon>
    </lineage>
</organism>
<dbReference type="Proteomes" id="UP001151760">
    <property type="component" value="Unassembled WGS sequence"/>
</dbReference>
<sequence length="147" mass="16664">MSRTNRQMVYLWVFPRVMMRGGMLQESAKSLAGLMESLVIFAAFSCRASRFRGLLCLTSRLSQLQSKVSKGQTIPTCKYNFIPPLETSKYEFADPEKENVTNICFLALLLQQNPETYEGARPEDVGYADVAAYHLAHQDFSYKLSCT</sequence>
<evidence type="ECO:0000313" key="2">
    <source>
        <dbReference type="Proteomes" id="UP001151760"/>
    </source>
</evidence>